<feature type="transmembrane region" description="Helical" evidence="6">
    <location>
        <begin position="301"/>
        <end position="321"/>
    </location>
</feature>
<keyword evidence="5 6" id="KW-0472">Membrane</keyword>
<feature type="transmembrane region" description="Helical" evidence="6">
    <location>
        <begin position="124"/>
        <end position="145"/>
    </location>
</feature>
<reference evidence="8 9" key="1">
    <citation type="submission" date="2019-04" db="EMBL/GenBank/DDBJ databases">
        <title>Streptomyces piniterrae sp. nov., a heliquinomycin-producing actinomycete isolated from rhizosphere soil of Pinus yunnanensis.</title>
        <authorList>
            <person name="Zhuang X."/>
            <person name="Zhao J."/>
        </authorList>
    </citation>
    <scope>NUCLEOTIDE SEQUENCE [LARGE SCALE GENOMIC DNA]</scope>
    <source>
        <strain evidence="9">jys28</strain>
    </source>
</reference>
<dbReference type="Proteomes" id="UP000308697">
    <property type="component" value="Unassembled WGS sequence"/>
</dbReference>
<dbReference type="PANTHER" id="PTHR35007:SF1">
    <property type="entry name" value="PILUS ASSEMBLY PROTEIN"/>
    <property type="match status" value="1"/>
</dbReference>
<accession>A0A4U0MW72</accession>
<keyword evidence="4 6" id="KW-1133">Transmembrane helix</keyword>
<evidence type="ECO:0000313" key="9">
    <source>
        <dbReference type="Proteomes" id="UP000308697"/>
    </source>
</evidence>
<dbReference type="EMBL" id="SUMB01000011">
    <property type="protein sequence ID" value="TJZ45351.1"/>
    <property type="molecule type" value="Genomic_DNA"/>
</dbReference>
<dbReference type="Gene3D" id="1.20.81.30">
    <property type="entry name" value="Type II secretion system (T2SS), domain F"/>
    <property type="match status" value="1"/>
</dbReference>
<evidence type="ECO:0000256" key="5">
    <source>
        <dbReference type="ARBA" id="ARBA00023136"/>
    </source>
</evidence>
<feature type="transmembrane region" description="Helical" evidence="6">
    <location>
        <begin position="20"/>
        <end position="40"/>
    </location>
</feature>
<name>A0A4U0MW72_9ACTN</name>
<evidence type="ECO:0000256" key="2">
    <source>
        <dbReference type="ARBA" id="ARBA00022475"/>
    </source>
</evidence>
<keyword evidence="9" id="KW-1185">Reference proteome</keyword>
<feature type="transmembrane region" description="Helical" evidence="6">
    <location>
        <begin position="268"/>
        <end position="289"/>
    </location>
</feature>
<sequence length="329" mass="35319">MTGWALTTASGGPITATGNVLPLLAIGATLLCGVLAVAGARTYAAGRAQRQAVVDRLADERGLPPTGKRRRFPSVDRTLRGTRFGRRLELRLAATGLDVTPGEFFVYMLGTVVALWLIAQATLAPFFGPIAALTAVWGAFAFLNWQHQKRIEKFINQLPELSRILANATQAGLALRTALGMAAEELEAPAGEELAKVSDKLAVGHSIDEALGELAERLPSRELVVLVTTLVLSHRAGGTVVGSLRNLTKTLEERKETRREVRTQLSQVVVTAYVVPLLGIGTLLLMNRIAPGAIDRMTSSFLGQLAVVVAFGLYGLGFFFIRRLAKIDV</sequence>
<evidence type="ECO:0000313" key="8">
    <source>
        <dbReference type="EMBL" id="TJZ45351.1"/>
    </source>
</evidence>
<dbReference type="OrthoDB" id="3747101at2"/>
<comment type="subcellular location">
    <subcellularLocation>
        <location evidence="1">Cell membrane</location>
        <topology evidence="1">Multi-pass membrane protein</topology>
    </subcellularLocation>
</comment>
<keyword evidence="2" id="KW-1003">Cell membrane</keyword>
<dbReference type="PANTHER" id="PTHR35007">
    <property type="entry name" value="INTEGRAL MEMBRANE PROTEIN-RELATED"/>
    <property type="match status" value="1"/>
</dbReference>
<dbReference type="GO" id="GO:0005886">
    <property type="term" value="C:plasma membrane"/>
    <property type="evidence" value="ECO:0007669"/>
    <property type="project" value="UniProtKB-SubCell"/>
</dbReference>
<dbReference type="InterPro" id="IPR018076">
    <property type="entry name" value="T2SS_GspF_dom"/>
</dbReference>
<keyword evidence="3 6" id="KW-0812">Transmembrane</keyword>
<evidence type="ECO:0000256" key="6">
    <source>
        <dbReference type="SAM" id="Phobius"/>
    </source>
</evidence>
<evidence type="ECO:0000256" key="3">
    <source>
        <dbReference type="ARBA" id="ARBA00022692"/>
    </source>
</evidence>
<dbReference type="RefSeq" id="WP_136743093.1">
    <property type="nucleotide sequence ID" value="NZ_SUMB01000011.1"/>
</dbReference>
<organism evidence="8 9">
    <name type="scientific">Streptomyces piniterrae</name>
    <dbReference type="NCBI Taxonomy" id="2571125"/>
    <lineage>
        <taxon>Bacteria</taxon>
        <taxon>Bacillati</taxon>
        <taxon>Actinomycetota</taxon>
        <taxon>Actinomycetes</taxon>
        <taxon>Kitasatosporales</taxon>
        <taxon>Streptomycetaceae</taxon>
        <taxon>Streptomyces</taxon>
    </lineage>
</organism>
<dbReference type="AlphaFoldDB" id="A0A4U0MW72"/>
<feature type="transmembrane region" description="Helical" evidence="6">
    <location>
        <begin position="92"/>
        <end position="118"/>
    </location>
</feature>
<evidence type="ECO:0000259" key="7">
    <source>
        <dbReference type="Pfam" id="PF00482"/>
    </source>
</evidence>
<evidence type="ECO:0000256" key="1">
    <source>
        <dbReference type="ARBA" id="ARBA00004651"/>
    </source>
</evidence>
<dbReference type="InterPro" id="IPR042094">
    <property type="entry name" value="T2SS_GspF_sf"/>
</dbReference>
<comment type="caution">
    <text evidence="8">The sequence shown here is derived from an EMBL/GenBank/DDBJ whole genome shotgun (WGS) entry which is preliminary data.</text>
</comment>
<feature type="domain" description="Type II secretion system protein GspF" evidence="7">
    <location>
        <begin position="162"/>
        <end position="286"/>
    </location>
</feature>
<evidence type="ECO:0000256" key="4">
    <source>
        <dbReference type="ARBA" id="ARBA00022989"/>
    </source>
</evidence>
<gene>
    <name evidence="8" type="ORF">FCH28_28860</name>
</gene>
<dbReference type="Pfam" id="PF00482">
    <property type="entry name" value="T2SSF"/>
    <property type="match status" value="1"/>
</dbReference>
<protein>
    <recommendedName>
        <fullName evidence="7">Type II secretion system protein GspF domain-containing protein</fullName>
    </recommendedName>
</protein>
<proteinExistence type="predicted"/>